<dbReference type="EMBL" id="BKAU01000003">
    <property type="protein sequence ID" value="GEP96840.1"/>
    <property type="molecule type" value="Genomic_DNA"/>
</dbReference>
<evidence type="ECO:0000259" key="3">
    <source>
        <dbReference type="Pfam" id="PF13100"/>
    </source>
</evidence>
<dbReference type="InterPro" id="IPR005653">
    <property type="entry name" value="OstA-like_N"/>
</dbReference>
<dbReference type="PANTHER" id="PTHR36504:SF1">
    <property type="entry name" value="LIPOPOLYSACCHARIDE EXPORT SYSTEM PROTEIN LPTA"/>
    <property type="match status" value="1"/>
</dbReference>
<keyword evidence="1 2" id="KW-0732">Signal</keyword>
<dbReference type="GO" id="GO:0017089">
    <property type="term" value="F:glycolipid transfer activity"/>
    <property type="evidence" value="ECO:0007669"/>
    <property type="project" value="TreeGrafter"/>
</dbReference>
<proteinExistence type="predicted"/>
<feature type="chain" id="PRO_5022140383" description="Organic solvent tolerance-like N-terminal domain-containing protein" evidence="2">
    <location>
        <begin position="23"/>
        <end position="673"/>
    </location>
</feature>
<dbReference type="OrthoDB" id="9805931at2"/>
<protein>
    <recommendedName>
        <fullName evidence="3">Organic solvent tolerance-like N-terminal domain-containing protein</fullName>
    </recommendedName>
</protein>
<dbReference type="PANTHER" id="PTHR36504">
    <property type="entry name" value="LIPOPOLYSACCHARIDE EXPORT SYSTEM PROTEIN LPTA"/>
    <property type="match status" value="1"/>
</dbReference>
<evidence type="ECO:0000256" key="2">
    <source>
        <dbReference type="SAM" id="SignalP"/>
    </source>
</evidence>
<dbReference type="GO" id="GO:0015920">
    <property type="term" value="P:lipopolysaccharide transport"/>
    <property type="evidence" value="ECO:0007669"/>
    <property type="project" value="TreeGrafter"/>
</dbReference>
<dbReference type="AlphaFoldDB" id="A0A512RMF3"/>
<evidence type="ECO:0000256" key="1">
    <source>
        <dbReference type="ARBA" id="ARBA00022729"/>
    </source>
</evidence>
<comment type="caution">
    <text evidence="4">The sequence shown here is derived from an EMBL/GenBank/DDBJ whole genome shotgun (WGS) entry which is preliminary data.</text>
</comment>
<dbReference type="Proteomes" id="UP000321436">
    <property type="component" value="Unassembled WGS sequence"/>
</dbReference>
<dbReference type="Gene3D" id="2.60.450.10">
    <property type="entry name" value="Lipopolysaccharide (LPS) transport protein A like domain"/>
    <property type="match status" value="1"/>
</dbReference>
<dbReference type="Pfam" id="PF13100">
    <property type="entry name" value="OstA_2"/>
    <property type="match status" value="1"/>
</dbReference>
<gene>
    <name evidence="4" type="ORF">CCY01nite_31000</name>
</gene>
<dbReference type="RefSeq" id="WP_146863715.1">
    <property type="nucleotide sequence ID" value="NZ_BKAU01000003.1"/>
</dbReference>
<dbReference type="GO" id="GO:0030288">
    <property type="term" value="C:outer membrane-bounded periplasmic space"/>
    <property type="evidence" value="ECO:0007669"/>
    <property type="project" value="TreeGrafter"/>
</dbReference>
<dbReference type="GO" id="GO:0009279">
    <property type="term" value="C:cell outer membrane"/>
    <property type="evidence" value="ECO:0007669"/>
    <property type="project" value="TreeGrafter"/>
</dbReference>
<feature type="domain" description="Organic solvent tolerance-like N-terminal" evidence="3">
    <location>
        <begin position="40"/>
        <end position="195"/>
    </location>
</feature>
<reference evidence="4 5" key="1">
    <citation type="submission" date="2019-07" db="EMBL/GenBank/DDBJ databases">
        <title>Whole genome shotgun sequence of Chitinophaga cymbidii NBRC 109752.</title>
        <authorList>
            <person name="Hosoyama A."/>
            <person name="Uohara A."/>
            <person name="Ohji S."/>
            <person name="Ichikawa N."/>
        </authorList>
    </citation>
    <scope>NUCLEOTIDE SEQUENCE [LARGE SCALE GENOMIC DNA]</scope>
    <source>
        <strain evidence="4 5">NBRC 109752</strain>
    </source>
</reference>
<name>A0A512RMF3_9BACT</name>
<keyword evidence="5" id="KW-1185">Reference proteome</keyword>
<evidence type="ECO:0000313" key="5">
    <source>
        <dbReference type="Proteomes" id="UP000321436"/>
    </source>
</evidence>
<dbReference type="InterPro" id="IPR052037">
    <property type="entry name" value="LPS_export_LptA"/>
</dbReference>
<organism evidence="4 5">
    <name type="scientific">Chitinophaga cymbidii</name>
    <dbReference type="NCBI Taxonomy" id="1096750"/>
    <lineage>
        <taxon>Bacteria</taxon>
        <taxon>Pseudomonadati</taxon>
        <taxon>Bacteroidota</taxon>
        <taxon>Chitinophagia</taxon>
        <taxon>Chitinophagales</taxon>
        <taxon>Chitinophagaceae</taxon>
        <taxon>Chitinophaga</taxon>
    </lineage>
</organism>
<sequence>MIRNLRYGLILLAVTGATGLLAANSHDHIRTLRQNDTTKRINLLHADFVTNITTDSVSKRRVKGNVAFRQGTSYMYCDSADIDALKNRIEAWGRVHINQDDSIHTYSDYLIYLGNERLATLTGNAKLTDNKVVLTSPELQYDMNTKIGTYTKSGRLVNESSVLTSQEGIYYADTKDVYFKRDVVVVDPDFTLSTDTLLYNTTTKIATILVPTTINDGKTTMYVTEGFYNTESGYGSFGQRPVIEDSTNTFTANDIQTDKASGISIATGNMIWRDTAQKIAVLANYGIVDQNLKTVLATQKPVMILEGKSDTLFLAADTLFSGIVGLERKDTTAATPALPDTANAATADTSKTVKLQPASKADSSFALLLDKVVVDSGRAAKAKADSIIKIIDTSKADSIIKTTDSSIVTKIDSIIPKPDSLLLSQRTRPDSLPAHLAKADSAATALLQRVIKPDSSVIQADSALLGFPAPITIADQPAAAPKDTTEKRYIIAYHNVKIYSDSLQGVADSVYYSSIDSVFRMYKDPVLWASDNQMFGDTIFLFTKNQKADRLLLDQNALIISEAGPDMYNQVKGNTVLGFFSNDKLDSMHVNGNAENVYYVQDDDSAYISINRLLSASTHIYFENGELERVVFIKEAEATMYPFTQMPEEQKLLPGFRWMIQRKPKSKYELIGQ</sequence>
<accession>A0A512RMF3</accession>
<evidence type="ECO:0000313" key="4">
    <source>
        <dbReference type="EMBL" id="GEP96840.1"/>
    </source>
</evidence>
<feature type="signal peptide" evidence="2">
    <location>
        <begin position="1"/>
        <end position="22"/>
    </location>
</feature>